<dbReference type="CDD" id="cd06575">
    <property type="entry name" value="PASTA_Pbp2x-like_2"/>
    <property type="match status" value="1"/>
</dbReference>
<dbReference type="PROSITE" id="PS51178">
    <property type="entry name" value="PASTA"/>
    <property type="match status" value="1"/>
</dbReference>
<dbReference type="InterPro" id="IPR012338">
    <property type="entry name" value="Beta-lactam/transpept-like"/>
</dbReference>
<dbReference type="RefSeq" id="WP_320384662.1">
    <property type="nucleotide sequence ID" value="NZ_JAROCA020000001.1"/>
</dbReference>
<accession>A0ABU5CHZ1</accession>
<name>A0ABU5CHZ1_9BACI</name>
<comment type="caution">
    <text evidence="2">The sequence shown here is derived from an EMBL/GenBank/DDBJ whole genome shotgun (WGS) entry which is preliminary data.</text>
</comment>
<dbReference type="Proteomes" id="UP001228376">
    <property type="component" value="Unassembled WGS sequence"/>
</dbReference>
<dbReference type="InterPro" id="IPR001460">
    <property type="entry name" value="PCN-bd_Tpept"/>
</dbReference>
<dbReference type="InterPro" id="IPR005543">
    <property type="entry name" value="PASTA_dom"/>
</dbReference>
<gene>
    <name evidence="2" type="ORF">P5G51_011730</name>
</gene>
<keyword evidence="3" id="KW-1185">Reference proteome</keyword>
<dbReference type="PANTHER" id="PTHR30627:SF26">
    <property type="entry name" value="PENICILLIN-BINDING PROTEIN 2B"/>
    <property type="match status" value="1"/>
</dbReference>
<proteinExistence type="predicted"/>
<dbReference type="SUPFAM" id="SSF54184">
    <property type="entry name" value="Penicillin-binding protein 2x (pbp-2x), c-terminal domain"/>
    <property type="match status" value="2"/>
</dbReference>
<evidence type="ECO:0000313" key="2">
    <source>
        <dbReference type="EMBL" id="MDY0405966.1"/>
    </source>
</evidence>
<evidence type="ECO:0000259" key="1">
    <source>
        <dbReference type="PROSITE" id="PS51178"/>
    </source>
</evidence>
<dbReference type="PANTHER" id="PTHR30627">
    <property type="entry name" value="PEPTIDOGLYCAN D,D-TRANSPEPTIDASE"/>
    <property type="match status" value="1"/>
</dbReference>
<sequence>MTAIVMNPKTGEVLAMSNRPSYDPNNPRNVKNWYNDAVSTPFEPGSTMKIFTWAAAIDTDVYNGSDSYKSGSYRINERIQRIPDHNGGEGWGTISYDEGFRRSSNVAAAKIAWEKLGPEKFLDYLNAFDFDKKTGIDLPGEVPGKILYNWPLEKVTTAFGQGSTATPIQQMKAATAIANNGKMLQPYVIKKIVDPSTKEVVKEKKPTVVGEPISAATAKHMRDLMETVVTGKHGTGQSFRLDDYSVAGKTGTAQIPNPNGSGYMMGYDNYIFSFLGMAPKDDPQLMMYVSVKQPKLEKADGSYELGSTPVSFIFKNVMENGLHYLNIDPDETMEKHTVKVAFPDVIEKSVPEAEKLLKDKGLRPIVLGKTGKITKTSVEKGAEVLQNEQILLATDKPVMPDISGWSLREVMQLSNLLDLQVSTSGNGYVSTQSIKAGKEIKKGNTLTVKLKEPKAATN</sequence>
<feature type="domain" description="PASTA" evidence="1">
    <location>
        <begin position="393"/>
        <end position="452"/>
    </location>
</feature>
<dbReference type="Gene3D" id="3.40.710.10">
    <property type="entry name" value="DD-peptidase/beta-lactamase superfamily"/>
    <property type="match status" value="1"/>
</dbReference>
<protein>
    <submittedName>
        <fullName evidence="2">Penicillin-binding protein</fullName>
    </submittedName>
</protein>
<dbReference type="Pfam" id="PF00905">
    <property type="entry name" value="Transpeptidase"/>
    <property type="match status" value="1"/>
</dbReference>
<dbReference type="SMART" id="SM00740">
    <property type="entry name" value="PASTA"/>
    <property type="match status" value="2"/>
</dbReference>
<dbReference type="EMBL" id="JAROCA020000001">
    <property type="protein sequence ID" value="MDY0405966.1"/>
    <property type="molecule type" value="Genomic_DNA"/>
</dbReference>
<dbReference type="Pfam" id="PF03793">
    <property type="entry name" value="PASTA"/>
    <property type="match status" value="2"/>
</dbReference>
<reference evidence="2 3" key="1">
    <citation type="submission" date="2023-10" db="EMBL/GenBank/DDBJ databases">
        <title>179-bfca-hs.</title>
        <authorList>
            <person name="Miliotis G."/>
            <person name="Sengupta P."/>
            <person name="Hameed A."/>
            <person name="Chuvochina M."/>
            <person name="Mcdonagh F."/>
            <person name="Simpson A.C."/>
            <person name="Singh N.K."/>
            <person name="Rekha P.D."/>
            <person name="Raman K."/>
            <person name="Hugenholtz P."/>
            <person name="Venkateswaran K."/>
        </authorList>
    </citation>
    <scope>NUCLEOTIDE SEQUENCE [LARGE SCALE GENOMIC DNA]</scope>
    <source>
        <strain evidence="2 3">179-BFC-A-HS</strain>
    </source>
</reference>
<dbReference type="InterPro" id="IPR050515">
    <property type="entry name" value="Beta-lactam/transpept"/>
</dbReference>
<evidence type="ECO:0000313" key="3">
    <source>
        <dbReference type="Proteomes" id="UP001228376"/>
    </source>
</evidence>
<dbReference type="CDD" id="cd06576">
    <property type="entry name" value="PASTA_Pbp2x-like_1"/>
    <property type="match status" value="1"/>
</dbReference>
<organism evidence="2 3">
    <name type="scientific">Tigheibacillus jepli</name>
    <dbReference type="NCBI Taxonomy" id="3035914"/>
    <lineage>
        <taxon>Bacteria</taxon>
        <taxon>Bacillati</taxon>
        <taxon>Bacillota</taxon>
        <taxon>Bacilli</taxon>
        <taxon>Bacillales</taxon>
        <taxon>Bacillaceae</taxon>
        <taxon>Tigheibacillus</taxon>
    </lineage>
</organism>
<dbReference type="SUPFAM" id="SSF56601">
    <property type="entry name" value="beta-lactamase/transpeptidase-like"/>
    <property type="match status" value="1"/>
</dbReference>